<evidence type="ECO:0000313" key="3">
    <source>
        <dbReference type="Proteomes" id="UP000036449"/>
    </source>
</evidence>
<proteinExistence type="predicted"/>
<sequence>MPNPFAGAAGRADGLPPQVRLLQSPASAALTRGVGRPSCEVPSASVAARPARAAKPLQGGPACPT</sequence>
<gene>
    <name evidence="2" type="ORF">VQ03_20645</name>
</gene>
<feature type="compositionally biased region" description="Low complexity" evidence="1">
    <location>
        <begin position="43"/>
        <end position="54"/>
    </location>
</feature>
<evidence type="ECO:0000256" key="1">
    <source>
        <dbReference type="SAM" id="MobiDB-lite"/>
    </source>
</evidence>
<accession>A0A0J6SSY3</accession>
<feature type="region of interest" description="Disordered" evidence="1">
    <location>
        <begin position="43"/>
        <end position="65"/>
    </location>
</feature>
<comment type="caution">
    <text evidence="2">The sequence shown here is derived from an EMBL/GenBank/DDBJ whole genome shotgun (WGS) entry which is preliminary data.</text>
</comment>
<keyword evidence="3" id="KW-1185">Reference proteome</keyword>
<organism evidence="2 3">
    <name type="scientific">Methylobacterium tarhaniae</name>
    <dbReference type="NCBI Taxonomy" id="1187852"/>
    <lineage>
        <taxon>Bacteria</taxon>
        <taxon>Pseudomonadati</taxon>
        <taxon>Pseudomonadota</taxon>
        <taxon>Alphaproteobacteria</taxon>
        <taxon>Hyphomicrobiales</taxon>
        <taxon>Methylobacteriaceae</taxon>
        <taxon>Methylobacterium</taxon>
    </lineage>
</organism>
<dbReference type="AlphaFoldDB" id="A0A0J6SSY3"/>
<name>A0A0J6SSY3_9HYPH</name>
<dbReference type="EMBL" id="LABZ01000148">
    <property type="protein sequence ID" value="KMO36478.1"/>
    <property type="molecule type" value="Genomic_DNA"/>
</dbReference>
<evidence type="ECO:0000313" key="2">
    <source>
        <dbReference type="EMBL" id="KMO36478.1"/>
    </source>
</evidence>
<protein>
    <submittedName>
        <fullName evidence="2">Uncharacterized protein</fullName>
    </submittedName>
</protein>
<reference evidence="2 3" key="1">
    <citation type="submission" date="2015-03" db="EMBL/GenBank/DDBJ databases">
        <title>Genome sequencing of Methylobacterium tarhaniae DSM 25844.</title>
        <authorList>
            <person name="Chaudhry V."/>
            <person name="Patil P.B."/>
        </authorList>
    </citation>
    <scope>NUCLEOTIDE SEQUENCE [LARGE SCALE GENOMIC DNA]</scope>
    <source>
        <strain evidence="2 3">DSM 25844</strain>
    </source>
</reference>
<dbReference type="Proteomes" id="UP000036449">
    <property type="component" value="Unassembled WGS sequence"/>
</dbReference>